<dbReference type="HOGENOM" id="CLU_285918_0_0_1"/>
<dbReference type="VEuPathDB" id="FungiDB:C5L36_0A08000"/>
<dbReference type="Pfam" id="PF08457">
    <property type="entry name" value="Sfi1"/>
    <property type="match status" value="1"/>
</dbReference>
<accession>A0A099NYH0</accession>
<name>A0A099NYH0_PICKU</name>
<evidence type="ECO:0000313" key="2">
    <source>
        <dbReference type="EMBL" id="KGK37690.1"/>
    </source>
</evidence>
<comment type="caution">
    <text evidence="2">The sequence shown here is derived from an EMBL/GenBank/DDBJ whole genome shotgun (WGS) entry which is preliminary data.</text>
</comment>
<dbReference type="EMBL" id="JQFK01000031">
    <property type="protein sequence ID" value="KGK37690.1"/>
    <property type="molecule type" value="Genomic_DNA"/>
</dbReference>
<sequence>MSALDVLVDVIETIHQAERSLGPGEVPSSAVFKHVRTLWQLLLGIRESIFDSHNYELFELHFKDTEKIFTGFRYFGLDKDSVALNLHNGVGSTQESSKIVDLLEEASDEGSETSISFKLSILNKVRYILFCHAVRLKEILDETKLLRAIESYMRNDILNTSNQISVTLETNNPTFDSCYKLCLEESLLQPLEISIAELSQRMLETFKLSSDTAFFFDCDLLFRFHNEMVGLLKHVFRKHDYINIEIDDYFRHNPILPILKPIYRKLEIRDIHEETQDRLSQSDAFKEEERAPLITDQILVQTLKDISSLSVDSSKLKVPLDVFSQIIRIYCNLITKDGIDSEDDTFVFALKKCIFQWTENLINDEEFIKQISELSLIPFAAQYKYGDDILPNLNMRMAVFLVGQNLRLRELYFSRWKNNTARNELFTEKLNQWKERMLGKVLERWKCKANTIINLAYIDTAELDVLRIRSAFIKLVEKYQLFQHNHQKAETVFIRKYFRTWKLKLRQCAREKQDADEFYRKNTLKLYMSLWVSAKANNFSKTTVEFQFFQKKIYFNFWCGLMGTQNKMYKTAERTYDATLLRYGFLRWKERSKKPLLKLNTLETLAKKYCLQKYFDKMKLVQKLAQLESQVVLYTEREITRRYFQRWHKFKLLTDSENMLYQLNRHNIMKAFFCQWSATHKMTDNARQFYRKNSMSSAFKIWKLELTKRRVECFHDATQLKKVLDVWKLKLQENKYNKRKSYVLMRGAFLKWFGKSSSIKERLEDCESAFQIIRLTTYFGFWQKQKKQNIKLNNIATSYNSERNERKDRFLKIWALEKMKLRLRNCRTRDKQLKHREGSFKKNILQFHFNRWKNKNLDYQYIGRRADEFYYSTIISRYFEIWLHRSDQVLSLDDKLQETLENNKFQRMMEVFTKMRLRLMKSQSDEANAMRFKERWDRMRLKAHLDIWKLKKSKRTSPTPTARGRRVHSTNEKLQLDLIPELNPYYVSTAKGNGSPILKPPIPSRMESILTRRDSQYEISGSAFRMNQELQTPTNDSYKGSSLSFRTPGLRRNNSRILTSSKLSPSKNNVSTASTDRIRMKNAEERMNRYSLLRSPPRTIPLQRVDEQEHNTMDRDGDDGNIFKDEGVFDTTTETMIDGSTPISERALRTRT</sequence>
<protein>
    <recommendedName>
        <fullName evidence="1">Sfi1 spindle body domain-containing protein</fullName>
    </recommendedName>
</protein>
<reference evidence="3" key="1">
    <citation type="journal article" date="2014" name="Microb. Cell Fact.">
        <title>Exploiting Issatchenkia orientalis SD108 for succinic acid production.</title>
        <authorList>
            <person name="Xiao H."/>
            <person name="Shao Z."/>
            <person name="Jiang Y."/>
            <person name="Dole S."/>
            <person name="Zhao H."/>
        </authorList>
    </citation>
    <scope>NUCLEOTIDE SEQUENCE [LARGE SCALE GENOMIC DNA]</scope>
    <source>
        <strain evidence="3">SD108</strain>
    </source>
</reference>
<organism evidence="2 3">
    <name type="scientific">Pichia kudriavzevii</name>
    <name type="common">Yeast</name>
    <name type="synonym">Issatchenkia orientalis</name>
    <dbReference type="NCBI Taxonomy" id="4909"/>
    <lineage>
        <taxon>Eukaryota</taxon>
        <taxon>Fungi</taxon>
        <taxon>Dikarya</taxon>
        <taxon>Ascomycota</taxon>
        <taxon>Saccharomycotina</taxon>
        <taxon>Pichiomycetes</taxon>
        <taxon>Pichiales</taxon>
        <taxon>Pichiaceae</taxon>
        <taxon>Pichia</taxon>
    </lineage>
</organism>
<feature type="domain" description="Sfi1 spindle body" evidence="1">
    <location>
        <begin position="484"/>
        <end position="678"/>
    </location>
</feature>
<dbReference type="InterPro" id="IPR013665">
    <property type="entry name" value="Sfi1_dom"/>
</dbReference>
<evidence type="ECO:0000313" key="3">
    <source>
        <dbReference type="Proteomes" id="UP000029867"/>
    </source>
</evidence>
<dbReference type="Proteomes" id="UP000029867">
    <property type="component" value="Unassembled WGS sequence"/>
</dbReference>
<evidence type="ECO:0000259" key="1">
    <source>
        <dbReference type="Pfam" id="PF08457"/>
    </source>
</evidence>
<dbReference type="AlphaFoldDB" id="A0A099NYH0"/>
<gene>
    <name evidence="2" type="ORF">JL09_g3150</name>
</gene>
<proteinExistence type="predicted"/>